<feature type="domain" description="Transcription elongation factor GreA/GreB C-terminal" evidence="1">
    <location>
        <begin position="55"/>
        <end position="128"/>
    </location>
</feature>
<evidence type="ECO:0000259" key="2">
    <source>
        <dbReference type="Pfam" id="PF14760"/>
    </source>
</evidence>
<dbReference type="SUPFAM" id="SSF54534">
    <property type="entry name" value="FKBP-like"/>
    <property type="match status" value="1"/>
</dbReference>
<dbReference type="Pfam" id="PF01272">
    <property type="entry name" value="GreA_GreB"/>
    <property type="match status" value="1"/>
</dbReference>
<dbReference type="AlphaFoldDB" id="A0A1H8JPB6"/>
<sequence>MQAAPSSHPPIIVSSLDYDRIEQLLESDLAHGLPGVDALEQELRRASVVEPQDMPAGVVTMNSTVRFEDVKTGSQHALTLVYPKGAGAPDTISVLAPAGSALLGLSVGQSIAWPMPGGRTLELRILEVISQPEAEGQFHR</sequence>
<dbReference type="EMBL" id="FOCW01000007">
    <property type="protein sequence ID" value="SEN82028.1"/>
    <property type="molecule type" value="Genomic_DNA"/>
</dbReference>
<dbReference type="GO" id="GO:0003746">
    <property type="term" value="F:translation elongation factor activity"/>
    <property type="evidence" value="ECO:0007669"/>
    <property type="project" value="UniProtKB-KW"/>
</dbReference>
<keyword evidence="3" id="KW-0251">Elongation factor</keyword>
<evidence type="ECO:0000313" key="3">
    <source>
        <dbReference type="EMBL" id="SEN82028.1"/>
    </source>
</evidence>
<dbReference type="OrthoDB" id="192847at2"/>
<protein>
    <submittedName>
        <fullName evidence="3">GreA/GreB family elongation factor</fullName>
    </submittedName>
</protein>
<dbReference type="InterPro" id="IPR029462">
    <property type="entry name" value="Rnk_N"/>
</dbReference>
<dbReference type="InterPro" id="IPR023459">
    <property type="entry name" value="Tscrpt_elong_fac_GreA/B_fam"/>
</dbReference>
<dbReference type="Pfam" id="PF14760">
    <property type="entry name" value="Rnk_N"/>
    <property type="match status" value="1"/>
</dbReference>
<organism evidence="3 4">
    <name type="scientific">Brachymonas denitrificans DSM 15123</name>
    <dbReference type="NCBI Taxonomy" id="1121117"/>
    <lineage>
        <taxon>Bacteria</taxon>
        <taxon>Pseudomonadati</taxon>
        <taxon>Pseudomonadota</taxon>
        <taxon>Betaproteobacteria</taxon>
        <taxon>Burkholderiales</taxon>
        <taxon>Comamonadaceae</taxon>
        <taxon>Brachymonas</taxon>
    </lineage>
</organism>
<dbReference type="Gene3D" id="1.10.286.20">
    <property type="match status" value="1"/>
</dbReference>
<dbReference type="NCBIfam" id="NF004396">
    <property type="entry name" value="PRK05753.1"/>
    <property type="match status" value="1"/>
</dbReference>
<reference evidence="3 4" key="1">
    <citation type="submission" date="2016-10" db="EMBL/GenBank/DDBJ databases">
        <authorList>
            <person name="de Groot N.N."/>
        </authorList>
    </citation>
    <scope>NUCLEOTIDE SEQUENCE [LARGE SCALE GENOMIC DNA]</scope>
    <source>
        <strain evidence="3 4">DSM 15123</strain>
    </source>
</reference>
<dbReference type="Proteomes" id="UP000199531">
    <property type="component" value="Unassembled WGS sequence"/>
</dbReference>
<evidence type="ECO:0000259" key="1">
    <source>
        <dbReference type="Pfam" id="PF01272"/>
    </source>
</evidence>
<dbReference type="GO" id="GO:0070063">
    <property type="term" value="F:RNA polymerase binding"/>
    <property type="evidence" value="ECO:0007669"/>
    <property type="project" value="InterPro"/>
</dbReference>
<dbReference type="InterPro" id="IPR036953">
    <property type="entry name" value="GreA/GreB_C_sf"/>
</dbReference>
<proteinExistence type="predicted"/>
<gene>
    <name evidence="3" type="ORF">SAMN02745977_02114</name>
</gene>
<dbReference type="PANTHER" id="PTHR30437:SF5">
    <property type="entry name" value="REGULATOR OF NUCLEOSIDE DIPHOSPHATE KINASE"/>
    <property type="match status" value="1"/>
</dbReference>
<evidence type="ECO:0000313" key="4">
    <source>
        <dbReference type="Proteomes" id="UP000199531"/>
    </source>
</evidence>
<keyword evidence="3" id="KW-0648">Protein biosynthesis</keyword>
<dbReference type="Gene3D" id="3.10.50.30">
    <property type="entry name" value="Transcription elongation factor, GreA/GreB, C-terminal domain"/>
    <property type="match status" value="1"/>
</dbReference>
<dbReference type="GO" id="GO:0032784">
    <property type="term" value="P:regulation of DNA-templated transcription elongation"/>
    <property type="evidence" value="ECO:0007669"/>
    <property type="project" value="InterPro"/>
</dbReference>
<dbReference type="STRING" id="1121117.SAMN02745977_02114"/>
<dbReference type="GO" id="GO:0003677">
    <property type="term" value="F:DNA binding"/>
    <property type="evidence" value="ECO:0007669"/>
    <property type="project" value="InterPro"/>
</dbReference>
<keyword evidence="4" id="KW-1185">Reference proteome</keyword>
<accession>A0A1H8JPB6</accession>
<dbReference type="PANTHER" id="PTHR30437">
    <property type="entry name" value="TRANSCRIPTION ELONGATION FACTOR GREA"/>
    <property type="match status" value="1"/>
</dbReference>
<dbReference type="InterPro" id="IPR001437">
    <property type="entry name" value="Tscrpt_elong_fac_GreA/B_C"/>
</dbReference>
<dbReference type="GO" id="GO:0006354">
    <property type="term" value="P:DNA-templated transcription elongation"/>
    <property type="evidence" value="ECO:0007669"/>
    <property type="project" value="TreeGrafter"/>
</dbReference>
<dbReference type="RefSeq" id="WP_091817708.1">
    <property type="nucleotide sequence ID" value="NZ_FOCW01000007.1"/>
</dbReference>
<name>A0A1H8JPB6_9BURK</name>
<feature type="domain" description="Regulator of nucleoside diphosphate kinase N-terminal" evidence="2">
    <location>
        <begin position="9"/>
        <end position="49"/>
    </location>
</feature>